<proteinExistence type="predicted"/>
<reference evidence="2 3" key="1">
    <citation type="submission" date="2016-01" db="EMBL/GenBank/DDBJ databases">
        <authorList>
            <person name="Regsiter A."/>
            <person name="william w."/>
        </authorList>
    </citation>
    <scope>NUCLEOTIDE SEQUENCE [LARGE SCALE GENOMIC DNA]</scope>
    <source>
        <strain evidence="2 3">CFBP 5494</strain>
    </source>
</reference>
<dbReference type="AlphaFoldDB" id="A0A9W5B7W2"/>
<feature type="region of interest" description="Disordered" evidence="1">
    <location>
        <begin position="33"/>
        <end position="58"/>
    </location>
</feature>
<comment type="caution">
    <text evidence="2">The sequence shown here is derived from an EMBL/GenBank/DDBJ whole genome shotgun (WGS) entry which is preliminary data.</text>
</comment>
<gene>
    <name evidence="2" type="ORF">AGR2A_pb20056</name>
</gene>
<evidence type="ECO:0000313" key="2">
    <source>
        <dbReference type="EMBL" id="CUX03743.1"/>
    </source>
</evidence>
<keyword evidence="3" id="KW-1185">Reference proteome</keyword>
<protein>
    <submittedName>
        <fullName evidence="2">Uncharacterized protein</fullName>
    </submittedName>
</protein>
<sequence>MGGVGVPPLKGGSVEGSRDQLIKHRRDTLIEQRSGDTMEGGGCCARGHLHRNEDTRPREGDFTARRIQPVVNVPVELRHLFAIREQPAPHESARVKGCLPERPRHHASRRFLRPKILEADVSAPRRHVVNIPTGPSCGRIANRLDDNLPWQAGLFRQLTDDNRFRAVAYLVDDARQDFRELRIQRLKALAVLGKVSVGPFDRQNTRHGRASGK</sequence>
<name>A0A9W5B7W2_9HYPH</name>
<accession>A0A9W5B7W2</accession>
<evidence type="ECO:0000313" key="3">
    <source>
        <dbReference type="Proteomes" id="UP000191933"/>
    </source>
</evidence>
<evidence type="ECO:0000256" key="1">
    <source>
        <dbReference type="SAM" id="MobiDB-lite"/>
    </source>
</evidence>
<dbReference type="EMBL" id="FBVY01000048">
    <property type="protein sequence ID" value="CUX03743.1"/>
    <property type="molecule type" value="Genomic_DNA"/>
</dbReference>
<organism evidence="2 3">
    <name type="scientific">Agrobacterium genomosp. 2 str. CFBP 5494</name>
    <dbReference type="NCBI Taxonomy" id="1183436"/>
    <lineage>
        <taxon>Bacteria</taxon>
        <taxon>Pseudomonadati</taxon>
        <taxon>Pseudomonadota</taxon>
        <taxon>Alphaproteobacteria</taxon>
        <taxon>Hyphomicrobiales</taxon>
        <taxon>Rhizobiaceae</taxon>
        <taxon>Rhizobium/Agrobacterium group</taxon>
        <taxon>Agrobacterium</taxon>
        <taxon>Agrobacterium tumefaciens complex</taxon>
    </lineage>
</organism>
<dbReference type="Proteomes" id="UP000191933">
    <property type="component" value="Unassembled WGS sequence"/>
</dbReference>